<dbReference type="InterPro" id="IPR023214">
    <property type="entry name" value="HAD_sf"/>
</dbReference>
<dbReference type="SUPFAM" id="SSF56784">
    <property type="entry name" value="HAD-like"/>
    <property type="match status" value="1"/>
</dbReference>
<dbReference type="InterPro" id="IPR036412">
    <property type="entry name" value="HAD-like_sf"/>
</dbReference>
<accession>F8UHS7</accession>
<sequence>MKVFNSMVMNWNTEDTQKILRECFEKVIKQKIIPQSQEIIRSHVKKGDVVILISALIGGVIENLKNYLNLKYAIYPRLEIYNNRFTGRILGPFPYGKDKVALFRELIDKEHLSYKESYAYADRFSDRFLLESVDNPHVINPDIKLRKLALEKGWKIYVFNE</sequence>
<dbReference type="GO" id="GO:0016787">
    <property type="term" value="F:hydrolase activity"/>
    <property type="evidence" value="ECO:0007669"/>
    <property type="project" value="UniProtKB-KW"/>
</dbReference>
<dbReference type="EMBL" id="JF805226">
    <property type="protein sequence ID" value="AEI30584.1"/>
    <property type="molecule type" value="Genomic_DNA"/>
</dbReference>
<name>F8UHS7_9ZZZZ</name>
<reference evidence="1" key="1">
    <citation type="submission" date="2011-04" db="EMBL/GenBank/DDBJ databases">
        <title>Taxonomic and functional metagenomic profiling of the microbial community in the anoxic sediment of a brackish shallow lake (Laguna de Carrizo Central Spain).</title>
        <authorList>
            <consortium name="CONSOLIDER consortium CSD2007-00005"/>
            <person name="Guazzaroni M.-E."/>
            <person name="Richter M."/>
            <person name="Garcia-Salamanca A."/>
            <person name="Yarza P."/>
            <person name="Ferrer M."/>
        </authorList>
    </citation>
    <scope>NUCLEOTIDE SEQUENCE</scope>
</reference>
<dbReference type="Gene3D" id="3.40.50.1000">
    <property type="entry name" value="HAD superfamily/HAD-like"/>
    <property type="match status" value="1"/>
</dbReference>
<evidence type="ECO:0000313" key="1">
    <source>
        <dbReference type="EMBL" id="AEI30584.1"/>
    </source>
</evidence>
<dbReference type="Pfam" id="PF12710">
    <property type="entry name" value="HAD"/>
    <property type="match status" value="1"/>
</dbReference>
<gene>
    <name evidence="1" type="ORF">LDC_03550</name>
</gene>
<protein>
    <submittedName>
        <fullName evidence="1">HAD-superfamily protein subfamily protein IB hydrolase</fullName>
    </submittedName>
</protein>
<proteinExistence type="predicted"/>
<keyword evidence="1" id="KW-0378">Hydrolase</keyword>
<dbReference type="AlphaFoldDB" id="F8UHS7"/>
<organism evidence="1">
    <name type="scientific">uncultured microorganism</name>
    <dbReference type="NCBI Taxonomy" id="358574"/>
    <lineage>
        <taxon>unclassified sequences</taxon>
        <taxon>environmental samples</taxon>
    </lineage>
</organism>